<accession>H6SMQ1</accession>
<dbReference type="Pfam" id="PF03466">
    <property type="entry name" value="LysR_substrate"/>
    <property type="match status" value="1"/>
</dbReference>
<dbReference type="STRING" id="1150469.RSPPHO_02560"/>
<dbReference type="SUPFAM" id="SSF46785">
    <property type="entry name" value="Winged helix' DNA-binding domain"/>
    <property type="match status" value="1"/>
</dbReference>
<name>H6SMQ1_PARPM</name>
<proteinExistence type="inferred from homology"/>
<keyword evidence="2" id="KW-0805">Transcription regulation</keyword>
<evidence type="ECO:0000256" key="5">
    <source>
        <dbReference type="ARBA" id="ARBA00023163"/>
    </source>
</evidence>
<comment type="similarity">
    <text evidence="1">Belongs to the LysR transcriptional regulatory family.</text>
</comment>
<dbReference type="KEGG" id="rpm:RSPPHO_02560"/>
<dbReference type="eggNOG" id="COG0583">
    <property type="taxonomic scope" value="Bacteria"/>
</dbReference>
<keyword evidence="5" id="KW-0804">Transcription</keyword>
<evidence type="ECO:0000313" key="7">
    <source>
        <dbReference type="EMBL" id="CCG09186.1"/>
    </source>
</evidence>
<dbReference type="HOGENOM" id="CLU_039613_6_4_5"/>
<dbReference type="GO" id="GO:0003677">
    <property type="term" value="F:DNA binding"/>
    <property type="evidence" value="ECO:0007669"/>
    <property type="project" value="UniProtKB-KW"/>
</dbReference>
<feature type="domain" description="HTH lysR-type" evidence="6">
    <location>
        <begin position="21"/>
        <end position="79"/>
    </location>
</feature>
<evidence type="ECO:0000256" key="1">
    <source>
        <dbReference type="ARBA" id="ARBA00009437"/>
    </source>
</evidence>
<dbReference type="InterPro" id="IPR005119">
    <property type="entry name" value="LysR_subst-bd"/>
</dbReference>
<evidence type="ECO:0000313" key="8">
    <source>
        <dbReference type="Proteomes" id="UP000033220"/>
    </source>
</evidence>
<organism evidence="7 8">
    <name type="scientific">Pararhodospirillum photometricum DSM 122</name>
    <dbReference type="NCBI Taxonomy" id="1150469"/>
    <lineage>
        <taxon>Bacteria</taxon>
        <taxon>Pseudomonadati</taxon>
        <taxon>Pseudomonadota</taxon>
        <taxon>Alphaproteobacteria</taxon>
        <taxon>Rhodospirillales</taxon>
        <taxon>Rhodospirillaceae</taxon>
        <taxon>Pararhodospirillum</taxon>
    </lineage>
</organism>
<dbReference type="Pfam" id="PF00126">
    <property type="entry name" value="HTH_1"/>
    <property type="match status" value="1"/>
</dbReference>
<dbReference type="InterPro" id="IPR036390">
    <property type="entry name" value="WH_DNA-bd_sf"/>
</dbReference>
<dbReference type="FunFam" id="1.10.10.10:FF:000001">
    <property type="entry name" value="LysR family transcriptional regulator"/>
    <property type="match status" value="1"/>
</dbReference>
<keyword evidence="4" id="KW-0010">Activator</keyword>
<dbReference type="SUPFAM" id="SSF53850">
    <property type="entry name" value="Periplasmic binding protein-like II"/>
    <property type="match status" value="1"/>
</dbReference>
<dbReference type="InterPro" id="IPR036388">
    <property type="entry name" value="WH-like_DNA-bd_sf"/>
</dbReference>
<dbReference type="PROSITE" id="PS50931">
    <property type="entry name" value="HTH_LYSR"/>
    <property type="match status" value="1"/>
</dbReference>
<dbReference type="PANTHER" id="PTHR30346">
    <property type="entry name" value="TRANSCRIPTIONAL DUAL REGULATOR HCAR-RELATED"/>
    <property type="match status" value="1"/>
</dbReference>
<protein>
    <submittedName>
        <fullName evidence="7">Transcriptional regulator, LysR family</fullName>
    </submittedName>
</protein>
<dbReference type="CDD" id="cd08411">
    <property type="entry name" value="PBP2_OxyR"/>
    <property type="match status" value="1"/>
</dbReference>
<keyword evidence="8" id="KW-1185">Reference proteome</keyword>
<dbReference type="GO" id="GO:0032993">
    <property type="term" value="C:protein-DNA complex"/>
    <property type="evidence" value="ECO:0007669"/>
    <property type="project" value="TreeGrafter"/>
</dbReference>
<dbReference type="GO" id="GO:0003700">
    <property type="term" value="F:DNA-binding transcription factor activity"/>
    <property type="evidence" value="ECO:0007669"/>
    <property type="project" value="InterPro"/>
</dbReference>
<evidence type="ECO:0000259" key="6">
    <source>
        <dbReference type="PROSITE" id="PS50931"/>
    </source>
</evidence>
<dbReference type="Proteomes" id="UP000033220">
    <property type="component" value="Chromosome DSM 122"/>
</dbReference>
<dbReference type="PANTHER" id="PTHR30346:SF26">
    <property type="entry name" value="HYDROGEN PEROXIDE-INDUCIBLE GENES ACTIVATOR"/>
    <property type="match status" value="1"/>
</dbReference>
<dbReference type="AlphaFoldDB" id="H6SMQ1"/>
<dbReference type="Gene3D" id="3.40.190.10">
    <property type="entry name" value="Periplasmic binding protein-like II"/>
    <property type="match status" value="2"/>
</dbReference>
<evidence type="ECO:0000256" key="2">
    <source>
        <dbReference type="ARBA" id="ARBA00023015"/>
    </source>
</evidence>
<evidence type="ECO:0000256" key="3">
    <source>
        <dbReference type="ARBA" id="ARBA00023125"/>
    </source>
</evidence>
<gene>
    <name evidence="7" type="ORF">RSPPHO_02560</name>
</gene>
<sequence length="352" mass="37485">MERTAAGPARRRPGALMKPLPTLRQLRYLVAVSETRHFGRAADACAVTQSTLSAGVQELETLLGVRLIERRSRRQVVFTPLGEELVTRARGLLADAEALVDAAQAGTRPLTGDLHLGVIPTIGPYLLPRLVPSLRTAYPGLKLYLREETSASLLARLHAGRLDVALMALPYAIGDLPRQELISEPVVLALPEGHPLAGLPEIPLEALAEETLLMLEDGHCLREHAMEACRLTRSRQNEAFQATGLATLARMVAGGVGLTLIPALAVPEEARGGSGITVRPVAGASSARTLALLWRPGSPRARDYSLLAAAIERTARAVLDEAARRIDQLCAQAGPGEAGLAFAGSFSGRDFP</sequence>
<dbReference type="EMBL" id="HE663493">
    <property type="protein sequence ID" value="CCG09186.1"/>
    <property type="molecule type" value="Genomic_DNA"/>
</dbReference>
<evidence type="ECO:0000256" key="4">
    <source>
        <dbReference type="ARBA" id="ARBA00023159"/>
    </source>
</evidence>
<keyword evidence="3" id="KW-0238">DNA-binding</keyword>
<dbReference type="InterPro" id="IPR000847">
    <property type="entry name" value="LysR_HTH_N"/>
</dbReference>
<dbReference type="Gene3D" id="1.10.10.10">
    <property type="entry name" value="Winged helix-like DNA-binding domain superfamily/Winged helix DNA-binding domain"/>
    <property type="match status" value="1"/>
</dbReference>
<dbReference type="PATRIC" id="fig|1150469.3.peg.2911"/>
<reference evidence="7 8" key="1">
    <citation type="submission" date="2012-02" db="EMBL/GenBank/DDBJ databases">
        <title>Shotgun genome sequence of Phaeospirillum photometricum DSM 122.</title>
        <authorList>
            <person name="Duquesne K."/>
            <person name="Sturgis J."/>
        </authorList>
    </citation>
    <scope>NUCLEOTIDE SEQUENCE [LARGE SCALE GENOMIC DNA]</scope>
    <source>
        <strain evidence="8">DSM122</strain>
    </source>
</reference>